<name>A0A268F1F2_9BACL</name>
<accession>A0A268F1F2</accession>
<evidence type="ECO:0000313" key="2">
    <source>
        <dbReference type="EMBL" id="MUG68925.1"/>
    </source>
</evidence>
<evidence type="ECO:0000313" key="5">
    <source>
        <dbReference type="Proteomes" id="UP000435177"/>
    </source>
</evidence>
<comment type="caution">
    <text evidence="3">The sequence shown here is derived from an EMBL/GenBank/DDBJ whole genome shotgun (WGS) entry which is preliminary data.</text>
</comment>
<keyword evidence="5" id="KW-1185">Reference proteome</keyword>
<dbReference type="EMBL" id="NPBY01000013">
    <property type="protein sequence ID" value="PAD79189.1"/>
    <property type="molecule type" value="Genomic_DNA"/>
</dbReference>
<dbReference type="Proteomes" id="UP000215596">
    <property type="component" value="Unassembled WGS sequence"/>
</dbReference>
<reference evidence="2 5" key="2">
    <citation type="submission" date="2019-11" db="EMBL/GenBank/DDBJ databases">
        <title>Draft genome sequences of five Paenibacillus species of dairy origin.</title>
        <authorList>
            <person name="Olajide A.M."/>
            <person name="Chen S."/>
            <person name="Lapointe G."/>
        </authorList>
    </citation>
    <scope>NUCLEOTIDE SEQUENCE [LARGE SCALE GENOMIC DNA]</scope>
    <source>
        <strain evidence="2 5">3CS1</strain>
    </source>
</reference>
<organism evidence="3 4">
    <name type="scientific">Paenibacillus campinasensis</name>
    <dbReference type="NCBI Taxonomy" id="66347"/>
    <lineage>
        <taxon>Bacteria</taxon>
        <taxon>Bacillati</taxon>
        <taxon>Bacillota</taxon>
        <taxon>Bacilli</taxon>
        <taxon>Bacillales</taxon>
        <taxon>Paenibacillaceae</taxon>
        <taxon>Paenibacillus</taxon>
    </lineage>
</organism>
<sequence>MKRKKNKLKHTLYLLIALGMLIYALPSISFADGFSWVSMFGAVWAGFALLVIASHMYILIGVDEAKEKQLEAIRKEKMRQWQLKWPDDHQGKEAGGQGMQG</sequence>
<keyword evidence="1" id="KW-1133">Transmembrane helix</keyword>
<dbReference type="EMBL" id="WOAA01000042">
    <property type="protein sequence ID" value="MUG68925.1"/>
    <property type="molecule type" value="Genomic_DNA"/>
</dbReference>
<proteinExistence type="predicted"/>
<protein>
    <submittedName>
        <fullName evidence="3">Uncharacterized protein</fullName>
    </submittedName>
</protein>
<feature type="transmembrane region" description="Helical" evidence="1">
    <location>
        <begin position="12"/>
        <end position="30"/>
    </location>
</feature>
<keyword evidence="1" id="KW-0812">Transmembrane</keyword>
<evidence type="ECO:0000313" key="4">
    <source>
        <dbReference type="Proteomes" id="UP000215596"/>
    </source>
</evidence>
<dbReference type="OrthoDB" id="2619264at2"/>
<reference evidence="3 4" key="1">
    <citation type="submission" date="2017-07" db="EMBL/GenBank/DDBJ databases">
        <title>Isolation and whole genome analysis of endospore-forming bacteria from heroin.</title>
        <authorList>
            <person name="Kalinowski J."/>
            <person name="Ahrens B."/>
            <person name="Al-Dilaimi A."/>
            <person name="Winkler A."/>
            <person name="Wibberg D."/>
            <person name="Schleenbecker U."/>
            <person name="Ruckert C."/>
            <person name="Wolfel R."/>
            <person name="Grass G."/>
        </authorList>
    </citation>
    <scope>NUCLEOTIDE SEQUENCE [LARGE SCALE GENOMIC DNA]</scope>
    <source>
        <strain evidence="3 4">7537-G1</strain>
    </source>
</reference>
<feature type="transmembrane region" description="Helical" evidence="1">
    <location>
        <begin position="36"/>
        <end position="60"/>
    </location>
</feature>
<dbReference type="Proteomes" id="UP000435177">
    <property type="component" value="Unassembled WGS sequence"/>
</dbReference>
<keyword evidence="1" id="KW-0472">Membrane</keyword>
<gene>
    <name evidence="3" type="ORF">CHH67_04450</name>
    <name evidence="2" type="ORF">GNP94_23445</name>
</gene>
<evidence type="ECO:0000256" key="1">
    <source>
        <dbReference type="SAM" id="Phobius"/>
    </source>
</evidence>
<dbReference type="AlphaFoldDB" id="A0A268F1F2"/>
<evidence type="ECO:0000313" key="3">
    <source>
        <dbReference type="EMBL" id="PAD79189.1"/>
    </source>
</evidence>
<dbReference type="RefSeq" id="WP_095263785.1">
    <property type="nucleotide sequence ID" value="NZ_NPBY01000013.1"/>
</dbReference>